<accession>T1KA17</accession>
<name>T1KA17_TETUR</name>
<sequence length="145" mass="17351">MVFGFIVLIFVFTSVHSSFSDEEFYNYDGPYSVGYQNHRYEPVPYFHHYPESFPPYPVQTYPGYGNVYGKYKITRKKKTKAKKGVLHTKKVQKLWKLSNDEGGVEHLYESPYYESTKIKYQKPCKEEKKHKKKTKYRKFMDKLMG</sequence>
<organism evidence="2 3">
    <name type="scientific">Tetranychus urticae</name>
    <name type="common">Two-spotted spider mite</name>
    <dbReference type="NCBI Taxonomy" id="32264"/>
    <lineage>
        <taxon>Eukaryota</taxon>
        <taxon>Metazoa</taxon>
        <taxon>Ecdysozoa</taxon>
        <taxon>Arthropoda</taxon>
        <taxon>Chelicerata</taxon>
        <taxon>Arachnida</taxon>
        <taxon>Acari</taxon>
        <taxon>Acariformes</taxon>
        <taxon>Trombidiformes</taxon>
        <taxon>Prostigmata</taxon>
        <taxon>Eleutherengona</taxon>
        <taxon>Raphignathae</taxon>
        <taxon>Tetranychoidea</taxon>
        <taxon>Tetranychidae</taxon>
        <taxon>Tetranychus</taxon>
    </lineage>
</organism>
<reference evidence="3" key="1">
    <citation type="submission" date="2011-08" db="EMBL/GenBank/DDBJ databases">
        <authorList>
            <person name="Rombauts S."/>
        </authorList>
    </citation>
    <scope>NUCLEOTIDE SEQUENCE</scope>
    <source>
        <strain evidence="3">London</strain>
    </source>
</reference>
<evidence type="ECO:0000313" key="3">
    <source>
        <dbReference type="Proteomes" id="UP000015104"/>
    </source>
</evidence>
<proteinExistence type="predicted"/>
<dbReference type="EnsemblMetazoa" id="tetur07g06940.1">
    <property type="protein sequence ID" value="tetur07g06940.1"/>
    <property type="gene ID" value="tetur07g06940"/>
</dbReference>
<dbReference type="Proteomes" id="UP000015104">
    <property type="component" value="Unassembled WGS sequence"/>
</dbReference>
<reference evidence="2" key="2">
    <citation type="submission" date="2015-06" db="UniProtKB">
        <authorList>
            <consortium name="EnsemblMetazoa"/>
        </authorList>
    </citation>
    <scope>IDENTIFICATION</scope>
</reference>
<feature type="chain" id="PRO_5004591405" evidence="1">
    <location>
        <begin position="18"/>
        <end position="145"/>
    </location>
</feature>
<feature type="signal peptide" evidence="1">
    <location>
        <begin position="1"/>
        <end position="17"/>
    </location>
</feature>
<dbReference type="AlphaFoldDB" id="T1KA17"/>
<keyword evidence="3" id="KW-1185">Reference proteome</keyword>
<evidence type="ECO:0000256" key="1">
    <source>
        <dbReference type="SAM" id="SignalP"/>
    </source>
</evidence>
<dbReference type="HOGENOM" id="CLU_1789328_0_0_1"/>
<protein>
    <submittedName>
        <fullName evidence="2">Uncharacterized protein</fullName>
    </submittedName>
</protein>
<keyword evidence="1" id="KW-0732">Signal</keyword>
<evidence type="ECO:0000313" key="2">
    <source>
        <dbReference type="EnsemblMetazoa" id="tetur07g06940.1"/>
    </source>
</evidence>
<dbReference type="EMBL" id="CAEY01001893">
    <property type="status" value="NOT_ANNOTATED_CDS"/>
    <property type="molecule type" value="Genomic_DNA"/>
</dbReference>